<evidence type="ECO:0000256" key="7">
    <source>
        <dbReference type="ARBA" id="ARBA00023136"/>
    </source>
</evidence>
<evidence type="ECO:0000256" key="4">
    <source>
        <dbReference type="ARBA" id="ARBA00022475"/>
    </source>
</evidence>
<dbReference type="Pfam" id="PF03591">
    <property type="entry name" value="AzlC"/>
    <property type="match status" value="1"/>
</dbReference>
<comment type="similarity">
    <text evidence="2">Belongs to the AzlC family.</text>
</comment>
<keyword evidence="10" id="KW-1185">Reference proteome</keyword>
<dbReference type="InterPro" id="IPR011606">
    <property type="entry name" value="Brnchd-chn_aa_trnsp_permease"/>
</dbReference>
<evidence type="ECO:0000256" key="2">
    <source>
        <dbReference type="ARBA" id="ARBA00010735"/>
    </source>
</evidence>
<gene>
    <name evidence="9" type="primary">ygaZ</name>
    <name evidence="9" type="ORF">VA7868_03334</name>
</gene>
<evidence type="ECO:0000313" key="10">
    <source>
        <dbReference type="Proteomes" id="UP000184608"/>
    </source>
</evidence>
<sequence length="237" mass="25498">MDMTTESIQPRSAWNLFIKGAIAMMPLSIAVLPWGILAGSYALDSGLSPLQGQALSAIMFAGSAQLVSIGMFSAGAGLLSLLITIVFITSRHLLYSMSMRDRISPLPLRWRVVLGFLLTDELFAVMNQREQKAFNRWYALGAGLSFYLIWNLATLAGLIAGHMIPDLNSLGLDFAIAATFIAIVIPQVTSLPVFVTVFVALLMSIVLNAFQVEGSLVIASLCAMVAGYTTDRCRGGC</sequence>
<dbReference type="AlphaFoldDB" id="A0A1M5ZW86"/>
<accession>A0A1M5ZW86</accession>
<feature type="transmembrane region" description="Helical" evidence="8">
    <location>
        <begin position="21"/>
        <end position="43"/>
    </location>
</feature>
<evidence type="ECO:0000256" key="1">
    <source>
        <dbReference type="ARBA" id="ARBA00004651"/>
    </source>
</evidence>
<comment type="subcellular location">
    <subcellularLocation>
        <location evidence="1">Cell membrane</location>
        <topology evidence="1">Multi-pass membrane protein</topology>
    </subcellularLocation>
</comment>
<evidence type="ECO:0000256" key="3">
    <source>
        <dbReference type="ARBA" id="ARBA00022448"/>
    </source>
</evidence>
<dbReference type="STRING" id="1216006.VA7868_03334"/>
<evidence type="ECO:0000256" key="8">
    <source>
        <dbReference type="SAM" id="Phobius"/>
    </source>
</evidence>
<keyword evidence="6 8" id="KW-1133">Transmembrane helix</keyword>
<dbReference type="Proteomes" id="UP000184608">
    <property type="component" value="Unassembled WGS sequence"/>
</dbReference>
<dbReference type="EMBL" id="FQXZ01000038">
    <property type="protein sequence ID" value="SHI28514.1"/>
    <property type="molecule type" value="Genomic_DNA"/>
</dbReference>
<proteinExistence type="inferred from homology"/>
<keyword evidence="4" id="KW-1003">Cell membrane</keyword>
<feature type="transmembrane region" description="Helical" evidence="8">
    <location>
        <begin position="138"/>
        <end position="160"/>
    </location>
</feature>
<feature type="transmembrane region" description="Helical" evidence="8">
    <location>
        <begin position="63"/>
        <end position="88"/>
    </location>
</feature>
<dbReference type="RefSeq" id="WP_073604963.1">
    <property type="nucleotide sequence ID" value="NZ_FQXZ01000038.1"/>
</dbReference>
<dbReference type="GO" id="GO:0005886">
    <property type="term" value="C:plasma membrane"/>
    <property type="evidence" value="ECO:0007669"/>
    <property type="project" value="UniProtKB-SubCell"/>
</dbReference>
<dbReference type="PANTHER" id="PTHR34979">
    <property type="entry name" value="INNER MEMBRANE PROTEIN YGAZ"/>
    <property type="match status" value="1"/>
</dbReference>
<protein>
    <submittedName>
        <fullName evidence="9">Inner membrane protein YgaZ</fullName>
    </submittedName>
</protein>
<evidence type="ECO:0000313" key="9">
    <source>
        <dbReference type="EMBL" id="SHI28514.1"/>
    </source>
</evidence>
<dbReference type="GO" id="GO:1903785">
    <property type="term" value="P:L-valine transmembrane transport"/>
    <property type="evidence" value="ECO:0007669"/>
    <property type="project" value="TreeGrafter"/>
</dbReference>
<keyword evidence="3" id="KW-0813">Transport</keyword>
<organism evidence="9 10">
    <name type="scientific">Vibrio aerogenes CECT 7868</name>
    <dbReference type="NCBI Taxonomy" id="1216006"/>
    <lineage>
        <taxon>Bacteria</taxon>
        <taxon>Pseudomonadati</taxon>
        <taxon>Pseudomonadota</taxon>
        <taxon>Gammaproteobacteria</taxon>
        <taxon>Vibrionales</taxon>
        <taxon>Vibrionaceae</taxon>
        <taxon>Vibrio</taxon>
    </lineage>
</organism>
<dbReference type="PANTHER" id="PTHR34979:SF1">
    <property type="entry name" value="INNER MEMBRANE PROTEIN YGAZ"/>
    <property type="match status" value="1"/>
</dbReference>
<keyword evidence="5 8" id="KW-0812">Transmembrane</keyword>
<reference evidence="9 10" key="1">
    <citation type="submission" date="2016-11" db="EMBL/GenBank/DDBJ databases">
        <authorList>
            <person name="Jaros S."/>
            <person name="Januszkiewicz K."/>
            <person name="Wedrychowicz H."/>
        </authorList>
    </citation>
    <scope>NUCLEOTIDE SEQUENCE [LARGE SCALE GENOMIC DNA]</scope>
    <source>
        <strain evidence="9 10">CECT 7868</strain>
    </source>
</reference>
<name>A0A1M5ZW86_9VIBR</name>
<evidence type="ECO:0000256" key="6">
    <source>
        <dbReference type="ARBA" id="ARBA00022989"/>
    </source>
</evidence>
<keyword evidence="7 8" id="KW-0472">Membrane</keyword>
<evidence type="ECO:0000256" key="5">
    <source>
        <dbReference type="ARBA" id="ARBA00022692"/>
    </source>
</evidence>